<dbReference type="Pfam" id="PF02637">
    <property type="entry name" value="GatB_Yqey"/>
    <property type="match status" value="1"/>
</dbReference>
<comment type="catalytic activity">
    <reaction evidence="9 11">
        <text>L-aspartyl-tRNA(Asn) + L-glutamine + ATP + H2O = L-asparaginyl-tRNA(Asn) + L-glutamate + ADP + phosphate + 2 H(+)</text>
        <dbReference type="Rhea" id="RHEA:14513"/>
        <dbReference type="Rhea" id="RHEA-COMP:9674"/>
        <dbReference type="Rhea" id="RHEA-COMP:9677"/>
        <dbReference type="ChEBI" id="CHEBI:15377"/>
        <dbReference type="ChEBI" id="CHEBI:15378"/>
        <dbReference type="ChEBI" id="CHEBI:29985"/>
        <dbReference type="ChEBI" id="CHEBI:30616"/>
        <dbReference type="ChEBI" id="CHEBI:43474"/>
        <dbReference type="ChEBI" id="CHEBI:58359"/>
        <dbReference type="ChEBI" id="CHEBI:78515"/>
        <dbReference type="ChEBI" id="CHEBI:78516"/>
        <dbReference type="ChEBI" id="CHEBI:456216"/>
    </reaction>
</comment>
<comment type="subunit">
    <text evidence="2 11">Heterotrimer of A, B and C subunits.</text>
</comment>
<dbReference type="HAMAP" id="MF_00121">
    <property type="entry name" value="GatB"/>
    <property type="match status" value="1"/>
</dbReference>
<dbReference type="EMBL" id="SJPN01000005">
    <property type="protein sequence ID" value="TWU00826.1"/>
    <property type="molecule type" value="Genomic_DNA"/>
</dbReference>
<dbReference type="GO" id="GO:0050566">
    <property type="term" value="F:asparaginyl-tRNA synthase (glutamine-hydrolyzing) activity"/>
    <property type="evidence" value="ECO:0007669"/>
    <property type="project" value="RHEA"/>
</dbReference>
<dbReference type="InterPro" id="IPR014746">
    <property type="entry name" value="Gln_synth/guanido_kin_cat_dom"/>
</dbReference>
<evidence type="ECO:0000256" key="5">
    <source>
        <dbReference type="ARBA" id="ARBA00022741"/>
    </source>
</evidence>
<keyword evidence="7 11" id="KW-0648">Protein biosynthesis</keyword>
<dbReference type="RefSeq" id="WP_146521381.1">
    <property type="nucleotide sequence ID" value="NZ_CP151726.1"/>
</dbReference>
<evidence type="ECO:0000259" key="12">
    <source>
        <dbReference type="SMART" id="SM00845"/>
    </source>
</evidence>
<dbReference type="GO" id="GO:0006412">
    <property type="term" value="P:translation"/>
    <property type="evidence" value="ECO:0007669"/>
    <property type="project" value="UniProtKB-UniRule"/>
</dbReference>
<dbReference type="InterPro" id="IPR023168">
    <property type="entry name" value="GatB_Yqey_C_2"/>
</dbReference>
<dbReference type="InterPro" id="IPR006075">
    <property type="entry name" value="Asn/Gln-tRNA_Trfase_suB/E_cat"/>
</dbReference>
<dbReference type="NCBIfam" id="TIGR00133">
    <property type="entry name" value="gatB"/>
    <property type="match status" value="1"/>
</dbReference>
<evidence type="ECO:0000256" key="1">
    <source>
        <dbReference type="ARBA" id="ARBA00005306"/>
    </source>
</evidence>
<comment type="similarity">
    <text evidence="1 11">Belongs to the GatB/GatE family. GatB subfamily.</text>
</comment>
<dbReference type="NCBIfam" id="NF004014">
    <property type="entry name" value="PRK05477.1-4"/>
    <property type="match status" value="1"/>
</dbReference>
<dbReference type="PANTHER" id="PTHR11659:SF0">
    <property type="entry name" value="GLUTAMYL-TRNA(GLN) AMIDOTRANSFERASE SUBUNIT B, MITOCHONDRIAL"/>
    <property type="match status" value="1"/>
</dbReference>
<dbReference type="GO" id="GO:0016740">
    <property type="term" value="F:transferase activity"/>
    <property type="evidence" value="ECO:0007669"/>
    <property type="project" value="UniProtKB-KW"/>
</dbReference>
<evidence type="ECO:0000256" key="11">
    <source>
        <dbReference type="HAMAP-Rule" id="MF_00121"/>
    </source>
</evidence>
<dbReference type="InterPro" id="IPR004413">
    <property type="entry name" value="GatB"/>
</dbReference>
<comment type="caution">
    <text evidence="13">The sequence shown here is derived from an EMBL/GenBank/DDBJ whole genome shotgun (WGS) entry which is preliminary data.</text>
</comment>
<sequence length="487" mass="53933">MTRLPFTTIIGLEVHVQLKTATKLFCGCSTQFGSPPNTQVCPVCLGLPGALPVMNQNAIDLAVRAGLALNSEIPPLTKWDRKQYFYPDLPKGYQISQFDLPICDGGYVEIDDPANPGSVRRIQLTRAHLEEDAGKSMHDEAAGRSDSRIDLNRCGTPLLEIVSEPDMRSAEEALAYLTKLKELMIHLGVSDCEMQEGSLRVDVNINLHIDKAGEKIATRIVEVKNMNSFRSVAGAIAYEIERQYDEWEQTGQTFKDGKRTFGWDDNKEITYAQREKEESADYRYFPDPDLLPVRIPRERVEEIRASLGETPDEARTRLVSQYGIKQYDSDVIVSQGAAMIVFFETVAGASDARRASAWIQQDVMRESKERQLSIDAFPVSAEKLGELLGKVVAGELTNDRARDVFKHLMDHDESVTQAIKSLGIESVDGSELETLVQELLDANPKIVADVQGGNNKAVGALIGQARKKNPNASPQQVSEIALKLING</sequence>
<dbReference type="EC" id="6.3.5.-" evidence="11"/>
<keyword evidence="4 11" id="KW-0436">Ligase</keyword>
<dbReference type="SUPFAM" id="SSF89095">
    <property type="entry name" value="GatB/YqeY motif"/>
    <property type="match status" value="1"/>
</dbReference>
<gene>
    <name evidence="11 13" type="primary">gatB</name>
    <name evidence="13" type="ORF">Pla52n_41950</name>
</gene>
<dbReference type="OrthoDB" id="9804078at2"/>
<dbReference type="Proteomes" id="UP000320176">
    <property type="component" value="Unassembled WGS sequence"/>
</dbReference>
<evidence type="ECO:0000256" key="10">
    <source>
        <dbReference type="ARBA" id="ARBA00047913"/>
    </source>
</evidence>
<dbReference type="Pfam" id="PF02934">
    <property type="entry name" value="GatB_N"/>
    <property type="match status" value="1"/>
</dbReference>
<evidence type="ECO:0000256" key="4">
    <source>
        <dbReference type="ARBA" id="ARBA00022598"/>
    </source>
</evidence>
<dbReference type="InterPro" id="IPR017958">
    <property type="entry name" value="Gln-tRNA_amidoTrfase_suB_CS"/>
</dbReference>
<evidence type="ECO:0000256" key="8">
    <source>
        <dbReference type="ARBA" id="ARBA00024799"/>
    </source>
</evidence>
<keyword evidence="5 11" id="KW-0547">Nucleotide-binding</keyword>
<dbReference type="InterPro" id="IPR003789">
    <property type="entry name" value="Asn/Gln_tRNA_amidoTrase-B-like"/>
</dbReference>
<dbReference type="Gene3D" id="1.10.10.410">
    <property type="match status" value="1"/>
</dbReference>
<evidence type="ECO:0000256" key="3">
    <source>
        <dbReference type="ARBA" id="ARBA00016923"/>
    </source>
</evidence>
<evidence type="ECO:0000256" key="9">
    <source>
        <dbReference type="ARBA" id="ARBA00047380"/>
    </source>
</evidence>
<evidence type="ECO:0000313" key="13">
    <source>
        <dbReference type="EMBL" id="TWU00826.1"/>
    </source>
</evidence>
<dbReference type="InterPro" id="IPR017959">
    <property type="entry name" value="Asn/Gln-tRNA_amidoTrfase_suB/E"/>
</dbReference>
<evidence type="ECO:0000256" key="7">
    <source>
        <dbReference type="ARBA" id="ARBA00022917"/>
    </source>
</evidence>
<keyword evidence="14" id="KW-1185">Reference proteome</keyword>
<dbReference type="NCBIfam" id="NF004012">
    <property type="entry name" value="PRK05477.1-2"/>
    <property type="match status" value="1"/>
</dbReference>
<dbReference type="GO" id="GO:0005524">
    <property type="term" value="F:ATP binding"/>
    <property type="evidence" value="ECO:0007669"/>
    <property type="project" value="UniProtKB-KW"/>
</dbReference>
<dbReference type="PANTHER" id="PTHR11659">
    <property type="entry name" value="GLUTAMYL-TRNA GLN AMIDOTRANSFERASE SUBUNIT B MITOCHONDRIAL AND PROKARYOTIC PET112-RELATED"/>
    <property type="match status" value="1"/>
</dbReference>
<proteinExistence type="inferred from homology"/>
<dbReference type="GO" id="GO:0050567">
    <property type="term" value="F:glutaminyl-tRNA synthase (glutamine-hydrolyzing) activity"/>
    <property type="evidence" value="ECO:0007669"/>
    <property type="project" value="UniProtKB-UniRule"/>
</dbReference>
<dbReference type="SUPFAM" id="SSF55931">
    <property type="entry name" value="Glutamine synthetase/guanido kinase"/>
    <property type="match status" value="1"/>
</dbReference>
<organism evidence="13 14">
    <name type="scientific">Stieleria varia</name>
    <dbReference type="NCBI Taxonomy" id="2528005"/>
    <lineage>
        <taxon>Bacteria</taxon>
        <taxon>Pseudomonadati</taxon>
        <taxon>Planctomycetota</taxon>
        <taxon>Planctomycetia</taxon>
        <taxon>Pirellulales</taxon>
        <taxon>Pirellulaceae</taxon>
        <taxon>Stieleria</taxon>
    </lineage>
</organism>
<comment type="catalytic activity">
    <reaction evidence="10 11">
        <text>L-glutamyl-tRNA(Gln) + L-glutamine + ATP + H2O = L-glutaminyl-tRNA(Gln) + L-glutamate + ADP + phosphate + H(+)</text>
        <dbReference type="Rhea" id="RHEA:17521"/>
        <dbReference type="Rhea" id="RHEA-COMP:9681"/>
        <dbReference type="Rhea" id="RHEA-COMP:9684"/>
        <dbReference type="ChEBI" id="CHEBI:15377"/>
        <dbReference type="ChEBI" id="CHEBI:15378"/>
        <dbReference type="ChEBI" id="CHEBI:29985"/>
        <dbReference type="ChEBI" id="CHEBI:30616"/>
        <dbReference type="ChEBI" id="CHEBI:43474"/>
        <dbReference type="ChEBI" id="CHEBI:58359"/>
        <dbReference type="ChEBI" id="CHEBI:78520"/>
        <dbReference type="ChEBI" id="CHEBI:78521"/>
        <dbReference type="ChEBI" id="CHEBI:456216"/>
    </reaction>
</comment>
<feature type="domain" description="Asn/Gln amidotransferase" evidence="12">
    <location>
        <begin position="341"/>
        <end position="485"/>
    </location>
</feature>
<dbReference type="AlphaFoldDB" id="A0A5C6ANY9"/>
<evidence type="ECO:0000256" key="2">
    <source>
        <dbReference type="ARBA" id="ARBA00011123"/>
    </source>
</evidence>
<comment type="function">
    <text evidence="8 11">Allows the formation of correctly charged Asn-tRNA(Asn) or Gln-tRNA(Gln) through the transamidation of misacylated Asp-tRNA(Asn) or Glu-tRNA(Gln) in organisms which lack either or both of asparaginyl-tRNA or glutaminyl-tRNA synthetases. The reaction takes place in the presence of glutamine and ATP through an activated phospho-Asp-tRNA(Asn) or phospho-Glu-tRNA(Gln).</text>
</comment>
<accession>A0A5C6ANY9</accession>
<name>A0A5C6ANY9_9BACT</name>
<dbReference type="PROSITE" id="PS01234">
    <property type="entry name" value="GATB"/>
    <property type="match status" value="1"/>
</dbReference>
<keyword evidence="13" id="KW-0808">Transferase</keyword>
<evidence type="ECO:0000313" key="14">
    <source>
        <dbReference type="Proteomes" id="UP000320176"/>
    </source>
</evidence>
<protein>
    <recommendedName>
        <fullName evidence="3 11">Aspartyl/glutamyl-tRNA(Asn/Gln) amidotransferase subunit B</fullName>
        <shortName evidence="11">Asp/Glu-ADT subunit B</shortName>
        <ecNumber evidence="11">6.3.5.-</ecNumber>
    </recommendedName>
</protein>
<dbReference type="GO" id="GO:0070681">
    <property type="term" value="P:glutaminyl-tRNAGln biosynthesis via transamidation"/>
    <property type="evidence" value="ECO:0007669"/>
    <property type="project" value="TreeGrafter"/>
</dbReference>
<evidence type="ECO:0000256" key="6">
    <source>
        <dbReference type="ARBA" id="ARBA00022840"/>
    </source>
</evidence>
<dbReference type="InterPro" id="IPR018027">
    <property type="entry name" value="Asn/Gln_amidotransferase"/>
</dbReference>
<dbReference type="SMART" id="SM00845">
    <property type="entry name" value="GatB_Yqey"/>
    <property type="match status" value="1"/>
</dbReference>
<keyword evidence="6 11" id="KW-0067">ATP-binding</keyword>
<reference evidence="13 14" key="1">
    <citation type="submission" date="2019-02" db="EMBL/GenBank/DDBJ databases">
        <title>Deep-cultivation of Planctomycetes and their phenomic and genomic characterization uncovers novel biology.</title>
        <authorList>
            <person name="Wiegand S."/>
            <person name="Jogler M."/>
            <person name="Boedeker C."/>
            <person name="Pinto D."/>
            <person name="Vollmers J."/>
            <person name="Rivas-Marin E."/>
            <person name="Kohn T."/>
            <person name="Peeters S.H."/>
            <person name="Heuer A."/>
            <person name="Rast P."/>
            <person name="Oberbeckmann S."/>
            <person name="Bunk B."/>
            <person name="Jeske O."/>
            <person name="Meyerdierks A."/>
            <person name="Storesund J.E."/>
            <person name="Kallscheuer N."/>
            <person name="Luecker S."/>
            <person name="Lage O.M."/>
            <person name="Pohl T."/>
            <person name="Merkel B.J."/>
            <person name="Hornburger P."/>
            <person name="Mueller R.-W."/>
            <person name="Bruemmer F."/>
            <person name="Labrenz M."/>
            <person name="Spormann A.M."/>
            <person name="Op Den Camp H."/>
            <person name="Overmann J."/>
            <person name="Amann R."/>
            <person name="Jetten M.S.M."/>
            <person name="Mascher T."/>
            <person name="Medema M.H."/>
            <person name="Devos D.P."/>
            <person name="Kaster A.-K."/>
            <person name="Ovreas L."/>
            <person name="Rohde M."/>
            <person name="Galperin M.Y."/>
            <person name="Jogler C."/>
        </authorList>
    </citation>
    <scope>NUCLEOTIDE SEQUENCE [LARGE SCALE GENOMIC DNA]</scope>
    <source>
        <strain evidence="13 14">Pla52n</strain>
    </source>
</reference>